<sequence length="101" mass="11296">MKRKILSLTALILIATACSTKKTAVAETPPVGKEIKATELTPELAEGKNLYENNCAKCHKLFEPKKFTKEEWTPILVKMGKKAKLDETQMVSITNYIDSQL</sequence>
<keyword evidence="1" id="KW-0732">Signal</keyword>
<feature type="chain" id="PRO_5047272479" evidence="1">
    <location>
        <begin position="27"/>
        <end position="101"/>
    </location>
</feature>
<proteinExistence type="predicted"/>
<evidence type="ECO:0000256" key="1">
    <source>
        <dbReference type="SAM" id="SignalP"/>
    </source>
</evidence>
<dbReference type="Proteomes" id="UP000829998">
    <property type="component" value="Chromosome"/>
</dbReference>
<dbReference type="RefSeq" id="WP_248725935.1">
    <property type="nucleotide sequence ID" value="NZ_CP096829.1"/>
</dbReference>
<dbReference type="Gene3D" id="1.10.760.10">
    <property type="entry name" value="Cytochrome c-like domain"/>
    <property type="match status" value="1"/>
</dbReference>
<gene>
    <name evidence="2" type="ORF">M0M44_12465</name>
</gene>
<name>A0ABY4LNV9_9FLAO</name>
<dbReference type="SUPFAM" id="SSF46626">
    <property type="entry name" value="Cytochrome c"/>
    <property type="match status" value="1"/>
</dbReference>
<dbReference type="Pfam" id="PF09626">
    <property type="entry name" value="DHC"/>
    <property type="match status" value="1"/>
</dbReference>
<evidence type="ECO:0000313" key="2">
    <source>
        <dbReference type="EMBL" id="UPZ13561.1"/>
    </source>
</evidence>
<keyword evidence="3" id="KW-1185">Reference proteome</keyword>
<dbReference type="InterPro" id="IPR018588">
    <property type="entry name" value="Dihaem_cytochrome-c"/>
</dbReference>
<evidence type="ECO:0000313" key="3">
    <source>
        <dbReference type="Proteomes" id="UP000829998"/>
    </source>
</evidence>
<accession>A0ABY4LNV9</accession>
<protein>
    <submittedName>
        <fullName evidence="2">Cytochrome c</fullName>
    </submittedName>
</protein>
<dbReference type="PROSITE" id="PS51257">
    <property type="entry name" value="PROKAR_LIPOPROTEIN"/>
    <property type="match status" value="1"/>
</dbReference>
<dbReference type="EMBL" id="CP096829">
    <property type="protein sequence ID" value="UPZ13561.1"/>
    <property type="molecule type" value="Genomic_DNA"/>
</dbReference>
<reference evidence="2 3" key="1">
    <citation type="submission" date="2022-04" db="EMBL/GenBank/DDBJ databases">
        <authorList>
            <person name="Ra J.-S."/>
            <person name="Kim S.-B."/>
        </authorList>
    </citation>
    <scope>NUCLEOTIDE SEQUENCE [LARGE SCALE GENOMIC DNA]</scope>
    <source>
        <strain evidence="2 3">MMS21-Er5</strain>
    </source>
</reference>
<feature type="signal peptide" evidence="1">
    <location>
        <begin position="1"/>
        <end position="26"/>
    </location>
</feature>
<dbReference type="InterPro" id="IPR036909">
    <property type="entry name" value="Cyt_c-like_dom_sf"/>
</dbReference>
<organism evidence="2 3">
    <name type="scientific">Flavobacterium humidisoli</name>
    <dbReference type="NCBI Taxonomy" id="2937442"/>
    <lineage>
        <taxon>Bacteria</taxon>
        <taxon>Pseudomonadati</taxon>
        <taxon>Bacteroidota</taxon>
        <taxon>Flavobacteriia</taxon>
        <taxon>Flavobacteriales</taxon>
        <taxon>Flavobacteriaceae</taxon>
        <taxon>Flavobacterium</taxon>
    </lineage>
</organism>